<keyword evidence="2" id="KW-1208">Phospholipid metabolism</keyword>
<dbReference type="EC" id="2.7.1.82" evidence="5"/>
<comment type="pathway">
    <text evidence="3">Phospholipid metabolism; phosphatidylethanolamine biosynthesis; phosphatidylethanolamine from ethanolamine: step 1/3.</text>
</comment>
<keyword evidence="1" id="KW-0594">Phospholipid biosynthesis</keyword>
<dbReference type="HOGENOM" id="CLU_012712_1_0_1"/>
<dbReference type="AlphaFoldDB" id="T1JJE5"/>
<dbReference type="EnsemblMetazoa" id="SMAR013975-RA">
    <property type="protein sequence ID" value="SMAR013975-PA"/>
    <property type="gene ID" value="SMAR013975"/>
</dbReference>
<evidence type="ECO:0000256" key="1">
    <source>
        <dbReference type="ARBA" id="ARBA00023209"/>
    </source>
</evidence>
<dbReference type="InterPro" id="IPR011009">
    <property type="entry name" value="Kinase-like_dom_sf"/>
</dbReference>
<dbReference type="EMBL" id="JH432078">
    <property type="status" value="NOT_ANNOTATED_CDS"/>
    <property type="molecule type" value="Genomic_DNA"/>
</dbReference>
<organism evidence="6 7">
    <name type="scientific">Strigamia maritima</name>
    <name type="common">European centipede</name>
    <name type="synonym">Geophilus maritimus</name>
    <dbReference type="NCBI Taxonomy" id="126957"/>
    <lineage>
        <taxon>Eukaryota</taxon>
        <taxon>Metazoa</taxon>
        <taxon>Ecdysozoa</taxon>
        <taxon>Arthropoda</taxon>
        <taxon>Myriapoda</taxon>
        <taxon>Chilopoda</taxon>
        <taxon>Pleurostigmophora</taxon>
        <taxon>Geophilomorpha</taxon>
        <taxon>Linotaeniidae</taxon>
        <taxon>Strigamia</taxon>
    </lineage>
</organism>
<dbReference type="Gene3D" id="3.90.1200.10">
    <property type="match status" value="1"/>
</dbReference>
<name>T1JJE5_STRMM</name>
<evidence type="ECO:0000256" key="4">
    <source>
        <dbReference type="ARBA" id="ARBA00038211"/>
    </source>
</evidence>
<reference evidence="7" key="1">
    <citation type="submission" date="2011-05" db="EMBL/GenBank/DDBJ databases">
        <authorList>
            <person name="Richards S.R."/>
            <person name="Qu J."/>
            <person name="Jiang H."/>
            <person name="Jhangiani S.N."/>
            <person name="Agravi P."/>
            <person name="Goodspeed R."/>
            <person name="Gross S."/>
            <person name="Mandapat C."/>
            <person name="Jackson L."/>
            <person name="Mathew T."/>
            <person name="Pu L."/>
            <person name="Thornton R."/>
            <person name="Saada N."/>
            <person name="Wilczek-Boney K.B."/>
            <person name="Lee S."/>
            <person name="Kovar C."/>
            <person name="Wu Y."/>
            <person name="Scherer S.E."/>
            <person name="Worley K.C."/>
            <person name="Muzny D.M."/>
            <person name="Gibbs R."/>
        </authorList>
    </citation>
    <scope>NUCLEOTIDE SEQUENCE</scope>
    <source>
        <strain evidence="7">Brora</strain>
    </source>
</reference>
<evidence type="ECO:0000313" key="6">
    <source>
        <dbReference type="EnsemblMetazoa" id="SMAR013975-PA"/>
    </source>
</evidence>
<dbReference type="STRING" id="126957.T1JJE5"/>
<dbReference type="PANTHER" id="PTHR22603">
    <property type="entry name" value="CHOLINE/ETHANOALAMINE KINASE"/>
    <property type="match status" value="1"/>
</dbReference>
<evidence type="ECO:0000256" key="3">
    <source>
        <dbReference type="ARBA" id="ARBA00037883"/>
    </source>
</evidence>
<evidence type="ECO:0000313" key="7">
    <source>
        <dbReference type="Proteomes" id="UP000014500"/>
    </source>
</evidence>
<dbReference type="GO" id="GO:0006646">
    <property type="term" value="P:phosphatidylethanolamine biosynthetic process"/>
    <property type="evidence" value="ECO:0007669"/>
    <property type="project" value="TreeGrafter"/>
</dbReference>
<proteinExistence type="inferred from homology"/>
<dbReference type="eggNOG" id="KOG4720">
    <property type="taxonomic scope" value="Eukaryota"/>
</dbReference>
<sequence length="338" mass="39770">MEGANPPHFDLTIDPDKIEVDFYQILETVRPLWTKSDYVFERSSLSLSRGLLNTMVKCYSKTDDRDAIMIRIHNVNMTQWLDRSVEVKCLKILAPLDCAPRIIATFVNGFCYQFFHGEILTHTRLGEDPIWRLIASDFAKFHSTELDSDLKESAIRDKEEKLEKIWDAYPDELKDPKKNEIFKREIPPKEELKAEISSLHKVCENLACPIVLCHNDTRGENIIWNEEERRIHFVDFEAMTYNYQAQEIAAHFQRFCEKYYEFTGKNPSNVTEKDVRRLYVEVNKWHLALLLMVCAFAPVFEVMNIIPEGHLDMFEFGMLSHKEYLKEKDMILAMKMPE</sequence>
<keyword evidence="1" id="KW-0444">Lipid biosynthesis</keyword>
<keyword evidence="7" id="KW-1185">Reference proteome</keyword>
<dbReference type="GO" id="GO:0005737">
    <property type="term" value="C:cytoplasm"/>
    <property type="evidence" value="ECO:0007669"/>
    <property type="project" value="TreeGrafter"/>
</dbReference>
<dbReference type="SUPFAM" id="SSF56112">
    <property type="entry name" value="Protein kinase-like (PK-like)"/>
    <property type="match status" value="1"/>
</dbReference>
<keyword evidence="1" id="KW-0443">Lipid metabolism</keyword>
<dbReference type="GO" id="GO:0004305">
    <property type="term" value="F:ethanolamine kinase activity"/>
    <property type="evidence" value="ECO:0007669"/>
    <property type="project" value="UniProtKB-EC"/>
</dbReference>
<dbReference type="PhylomeDB" id="T1JJE5"/>
<dbReference type="PANTHER" id="PTHR22603:SF66">
    <property type="entry name" value="ETHANOLAMINE KINASE"/>
    <property type="match status" value="1"/>
</dbReference>
<evidence type="ECO:0000256" key="2">
    <source>
        <dbReference type="ARBA" id="ARBA00023264"/>
    </source>
</evidence>
<protein>
    <recommendedName>
        <fullName evidence="5">ethanolamine kinase</fullName>
        <ecNumber evidence="5">2.7.1.82</ecNumber>
    </recommendedName>
</protein>
<dbReference type="Proteomes" id="UP000014500">
    <property type="component" value="Unassembled WGS sequence"/>
</dbReference>
<dbReference type="Pfam" id="PF01633">
    <property type="entry name" value="Choline_kinase"/>
    <property type="match status" value="1"/>
</dbReference>
<comment type="similarity">
    <text evidence="4">Belongs to the choline/ethanolamine kinase family.</text>
</comment>
<reference evidence="6" key="2">
    <citation type="submission" date="2015-02" db="UniProtKB">
        <authorList>
            <consortium name="EnsemblMetazoa"/>
        </authorList>
    </citation>
    <scope>IDENTIFICATION</scope>
</reference>
<evidence type="ECO:0000256" key="5">
    <source>
        <dbReference type="ARBA" id="ARBA00038874"/>
    </source>
</evidence>
<accession>T1JJE5</accession>